<dbReference type="Pfam" id="PF01926">
    <property type="entry name" value="MMR_HSR1"/>
    <property type="match status" value="1"/>
</dbReference>
<dbReference type="Proteomes" id="UP000663836">
    <property type="component" value="Unassembled WGS sequence"/>
</dbReference>
<dbReference type="Gene3D" id="3.40.50.300">
    <property type="entry name" value="P-loop containing nucleotide triphosphate hydrolases"/>
    <property type="match status" value="1"/>
</dbReference>
<keyword evidence="1" id="KW-0175">Coiled coil</keyword>
<name>A0A819RDY0_9BILA</name>
<evidence type="ECO:0000313" key="5">
    <source>
        <dbReference type="Proteomes" id="UP000663836"/>
    </source>
</evidence>
<dbReference type="GO" id="GO:0005525">
    <property type="term" value="F:GTP binding"/>
    <property type="evidence" value="ECO:0007669"/>
    <property type="project" value="InterPro"/>
</dbReference>
<sequence>MDMIKPLIKQQLSAKKLLYKPCAVIMGRTGAGKTTLVNTLCETEHAAGEGRGSVTRNLYLNDISYGDHTFSLIDTPGTDSSSETYKHAVLLREGLTAKNINTIFIVIKYDSRFDKMVENYFEVEQPVYNYTDKVAVMISHWDQSKNPQKNYEEICELFQDECPKINNLIFYSDRSSTTEVSNLMYSCISNMKKDKLKIEDEEFFLKFNIYEMKNQMKVSFKEYEKKIASLLQEYTDLINSVQCASVEDKDEVLHMTIVQFKNEAETMLQGFQRKHGGAMMELDYYAFSIKMQKENVRICDDFVEKVVPLMSYNLFDNQDPRNLIKRCPYCKLIWFKTEGCDGITTCGNNSFSKRSGITSKAFWKYQVQRIEGKLQWTKNPVEDVIEENSEENPEENFEEFVERPSDPLNLVQHLIRIKMKNFQNKANSKRVGCGKKFKWSELPKIEDELILELFKVKTIDQAKQLIQAGNFQAAKTNYEHDIDSNFYF</sequence>
<protein>
    <recommendedName>
        <fullName evidence="2">G domain-containing protein</fullName>
    </recommendedName>
</protein>
<dbReference type="SUPFAM" id="SSF52540">
    <property type="entry name" value="P-loop containing nucleoside triphosphate hydrolases"/>
    <property type="match status" value="1"/>
</dbReference>
<gene>
    <name evidence="4" type="ORF">JBS370_LOCUS28479</name>
    <name evidence="3" type="ORF">ZHD862_LOCUS20860</name>
</gene>
<evidence type="ECO:0000313" key="4">
    <source>
        <dbReference type="EMBL" id="CAF4040615.1"/>
    </source>
</evidence>
<evidence type="ECO:0000256" key="1">
    <source>
        <dbReference type="SAM" id="Coils"/>
    </source>
</evidence>
<reference evidence="4" key="1">
    <citation type="submission" date="2021-02" db="EMBL/GenBank/DDBJ databases">
        <authorList>
            <person name="Nowell W R."/>
        </authorList>
    </citation>
    <scope>NUCLEOTIDE SEQUENCE</scope>
</reference>
<dbReference type="CDD" id="cd00882">
    <property type="entry name" value="Ras_like_GTPase"/>
    <property type="match status" value="1"/>
</dbReference>
<feature type="domain" description="G" evidence="2">
    <location>
        <begin position="24"/>
        <end position="120"/>
    </location>
</feature>
<evidence type="ECO:0000259" key="2">
    <source>
        <dbReference type="Pfam" id="PF01926"/>
    </source>
</evidence>
<dbReference type="InterPro" id="IPR027417">
    <property type="entry name" value="P-loop_NTPase"/>
</dbReference>
<dbReference type="InterPro" id="IPR006073">
    <property type="entry name" value="GTP-bd"/>
</dbReference>
<dbReference type="EMBL" id="CAJOBD010005726">
    <property type="protein sequence ID" value="CAF4040615.1"/>
    <property type="molecule type" value="Genomic_DNA"/>
</dbReference>
<dbReference type="EMBL" id="CAJNOT010001208">
    <property type="protein sequence ID" value="CAF1164242.1"/>
    <property type="molecule type" value="Genomic_DNA"/>
</dbReference>
<organism evidence="4 5">
    <name type="scientific">Rotaria sordida</name>
    <dbReference type="NCBI Taxonomy" id="392033"/>
    <lineage>
        <taxon>Eukaryota</taxon>
        <taxon>Metazoa</taxon>
        <taxon>Spiralia</taxon>
        <taxon>Gnathifera</taxon>
        <taxon>Rotifera</taxon>
        <taxon>Eurotatoria</taxon>
        <taxon>Bdelloidea</taxon>
        <taxon>Philodinida</taxon>
        <taxon>Philodinidae</taxon>
        <taxon>Rotaria</taxon>
    </lineage>
</organism>
<dbReference type="Proteomes" id="UP000663864">
    <property type="component" value="Unassembled WGS sequence"/>
</dbReference>
<comment type="caution">
    <text evidence="4">The sequence shown here is derived from an EMBL/GenBank/DDBJ whole genome shotgun (WGS) entry which is preliminary data.</text>
</comment>
<feature type="coiled-coil region" evidence="1">
    <location>
        <begin position="213"/>
        <end position="240"/>
    </location>
</feature>
<evidence type="ECO:0000313" key="3">
    <source>
        <dbReference type="EMBL" id="CAF1164242.1"/>
    </source>
</evidence>
<proteinExistence type="predicted"/>
<dbReference type="AlphaFoldDB" id="A0A819RDY0"/>
<accession>A0A819RDY0</accession>